<name>A0A3S1B0H4_ELYCH</name>
<keyword evidence="2" id="KW-1185">Reference proteome</keyword>
<comment type="caution">
    <text evidence="1">The sequence shown here is derived from an EMBL/GenBank/DDBJ whole genome shotgun (WGS) entry which is preliminary data.</text>
</comment>
<evidence type="ECO:0000313" key="1">
    <source>
        <dbReference type="EMBL" id="RUS68865.1"/>
    </source>
</evidence>
<protein>
    <submittedName>
        <fullName evidence="1">Uncharacterized protein</fullName>
    </submittedName>
</protein>
<sequence>MPGGRPGNSGQISQQMARLVEKLTRLRDSLGRQMQLGPAVSARAPVVIPGGDPSSCGGLCLGGTVAWDNQQLKSRQPTPSLQTAVGTVQQAQPPGGPVFQCLKTILNDDRQLNSVMASHFIQSFDRSGSRDVSSIVKLELGYERMAEGGGARHSKICSNLPNFFKKSCPDGAGVRSGPSKRKAVDAPTLFGLHCQAKLVAFSGSSQPKQLQGCCKISRFETTSEEEMVEELYGVIHARRIFVRKGGDKVRTNTSVLTFDSTSPPTSLKQLKSRQLTPSLQTAVGTVQQAQPPGGPVF</sequence>
<proteinExistence type="predicted"/>
<dbReference type="AlphaFoldDB" id="A0A3S1B0H4"/>
<organism evidence="1 2">
    <name type="scientific">Elysia chlorotica</name>
    <name type="common">Eastern emerald elysia</name>
    <name type="synonym">Sea slug</name>
    <dbReference type="NCBI Taxonomy" id="188477"/>
    <lineage>
        <taxon>Eukaryota</taxon>
        <taxon>Metazoa</taxon>
        <taxon>Spiralia</taxon>
        <taxon>Lophotrochozoa</taxon>
        <taxon>Mollusca</taxon>
        <taxon>Gastropoda</taxon>
        <taxon>Heterobranchia</taxon>
        <taxon>Euthyneura</taxon>
        <taxon>Panpulmonata</taxon>
        <taxon>Sacoglossa</taxon>
        <taxon>Placobranchoidea</taxon>
        <taxon>Plakobranchidae</taxon>
        <taxon>Elysia</taxon>
    </lineage>
</organism>
<reference evidence="1 2" key="1">
    <citation type="submission" date="2019-01" db="EMBL/GenBank/DDBJ databases">
        <title>A draft genome assembly of the solar-powered sea slug Elysia chlorotica.</title>
        <authorList>
            <person name="Cai H."/>
            <person name="Li Q."/>
            <person name="Fang X."/>
            <person name="Li J."/>
            <person name="Curtis N.E."/>
            <person name="Altenburger A."/>
            <person name="Shibata T."/>
            <person name="Feng M."/>
            <person name="Maeda T."/>
            <person name="Schwartz J.A."/>
            <person name="Shigenobu S."/>
            <person name="Lundholm N."/>
            <person name="Nishiyama T."/>
            <person name="Yang H."/>
            <person name="Hasebe M."/>
            <person name="Li S."/>
            <person name="Pierce S.K."/>
            <person name="Wang J."/>
        </authorList>
    </citation>
    <scope>NUCLEOTIDE SEQUENCE [LARGE SCALE GENOMIC DNA]</scope>
    <source>
        <strain evidence="1">EC2010</strain>
        <tissue evidence="1">Whole organism of an adult</tissue>
    </source>
</reference>
<dbReference type="EMBL" id="RQTK01001961">
    <property type="protein sequence ID" value="RUS68865.1"/>
    <property type="molecule type" value="Genomic_DNA"/>
</dbReference>
<accession>A0A3S1B0H4</accession>
<dbReference type="Proteomes" id="UP000271974">
    <property type="component" value="Unassembled WGS sequence"/>
</dbReference>
<gene>
    <name evidence="1" type="ORF">EGW08_023373</name>
</gene>
<evidence type="ECO:0000313" key="2">
    <source>
        <dbReference type="Proteomes" id="UP000271974"/>
    </source>
</evidence>